<dbReference type="PROSITE" id="PS51186">
    <property type="entry name" value="GNAT"/>
    <property type="match status" value="1"/>
</dbReference>
<protein>
    <submittedName>
        <fullName evidence="4">Predicted N-acetyltransferase YhbS</fullName>
    </submittedName>
</protein>
<dbReference type="Proteomes" id="UP000192917">
    <property type="component" value="Unassembled WGS sequence"/>
</dbReference>
<dbReference type="PANTHER" id="PTHR43877:SF1">
    <property type="entry name" value="ACETYLTRANSFERASE"/>
    <property type="match status" value="1"/>
</dbReference>
<dbReference type="GO" id="GO:0016747">
    <property type="term" value="F:acyltransferase activity, transferring groups other than amino-acyl groups"/>
    <property type="evidence" value="ECO:0007669"/>
    <property type="project" value="InterPro"/>
</dbReference>
<proteinExistence type="predicted"/>
<dbReference type="RefSeq" id="WP_085124042.1">
    <property type="nucleotide sequence ID" value="NZ_FWZX01000015.1"/>
</dbReference>
<feature type="domain" description="N-acetyltransferase" evidence="3">
    <location>
        <begin position="12"/>
        <end position="169"/>
    </location>
</feature>
<dbReference type="AlphaFoldDB" id="A0A1Y6C949"/>
<dbReference type="Gene3D" id="3.40.630.30">
    <property type="match status" value="1"/>
</dbReference>
<keyword evidence="1 4" id="KW-0808">Transferase</keyword>
<reference evidence="4 5" key="1">
    <citation type="submission" date="2017-04" db="EMBL/GenBank/DDBJ databases">
        <authorList>
            <person name="Afonso C.L."/>
            <person name="Miller P.J."/>
            <person name="Scott M.A."/>
            <person name="Spackman E."/>
            <person name="Goraichik I."/>
            <person name="Dimitrov K.M."/>
            <person name="Suarez D.L."/>
            <person name="Swayne D.E."/>
        </authorList>
    </citation>
    <scope>NUCLEOTIDE SEQUENCE [LARGE SCALE GENOMIC DNA]</scope>
    <source>
        <strain evidence="4 5">USBA 355</strain>
    </source>
</reference>
<dbReference type="EMBL" id="FWZX01000015">
    <property type="protein sequence ID" value="SMF43639.1"/>
    <property type="molecule type" value="Genomic_DNA"/>
</dbReference>
<dbReference type="Pfam" id="PF00583">
    <property type="entry name" value="Acetyltransf_1"/>
    <property type="match status" value="1"/>
</dbReference>
<evidence type="ECO:0000313" key="5">
    <source>
        <dbReference type="Proteomes" id="UP000192917"/>
    </source>
</evidence>
<dbReference type="SUPFAM" id="SSF55729">
    <property type="entry name" value="Acyl-CoA N-acyltransferases (Nat)"/>
    <property type="match status" value="1"/>
</dbReference>
<sequence length="172" mass="18412">MPRDPLPSPSELQIRHAEREDAAAVVRMIRRLAVPHGERAPLGRAVAEWDVLGDEPWATALVAEAGPALVGCAVFGRHYRTPSAGRCLDLGSLFVEPAWRGRGVGRALVEAVLRHARVLDCSRVVVGTVAADAPAQAFYERLGFAPAALAGPRHRALVSPALQGAQPEDRRP</sequence>
<evidence type="ECO:0000313" key="4">
    <source>
        <dbReference type="EMBL" id="SMF43639.1"/>
    </source>
</evidence>
<dbReference type="CDD" id="cd04301">
    <property type="entry name" value="NAT_SF"/>
    <property type="match status" value="1"/>
</dbReference>
<organism evidence="4 5">
    <name type="scientific">Tistlia consotensis USBA 355</name>
    <dbReference type="NCBI Taxonomy" id="560819"/>
    <lineage>
        <taxon>Bacteria</taxon>
        <taxon>Pseudomonadati</taxon>
        <taxon>Pseudomonadota</taxon>
        <taxon>Alphaproteobacteria</taxon>
        <taxon>Rhodospirillales</taxon>
        <taxon>Rhodovibrionaceae</taxon>
        <taxon>Tistlia</taxon>
    </lineage>
</organism>
<keyword evidence="5" id="KW-1185">Reference proteome</keyword>
<evidence type="ECO:0000256" key="1">
    <source>
        <dbReference type="ARBA" id="ARBA00022679"/>
    </source>
</evidence>
<dbReference type="InterPro" id="IPR050832">
    <property type="entry name" value="Bact_Acetyltransf"/>
</dbReference>
<name>A0A1Y6C949_9PROT</name>
<dbReference type="PANTHER" id="PTHR43877">
    <property type="entry name" value="AMINOALKYLPHOSPHONATE N-ACETYLTRANSFERASE-RELATED-RELATED"/>
    <property type="match status" value="1"/>
</dbReference>
<gene>
    <name evidence="4" type="ORF">SAMN05428998_11582</name>
</gene>
<keyword evidence="2" id="KW-0012">Acyltransferase</keyword>
<accession>A0A1Y6C949</accession>
<dbReference type="InterPro" id="IPR016181">
    <property type="entry name" value="Acyl_CoA_acyltransferase"/>
</dbReference>
<evidence type="ECO:0000259" key="3">
    <source>
        <dbReference type="PROSITE" id="PS51186"/>
    </source>
</evidence>
<dbReference type="STRING" id="560819.SAMN05428998_11582"/>
<dbReference type="InterPro" id="IPR000182">
    <property type="entry name" value="GNAT_dom"/>
</dbReference>
<evidence type="ECO:0000256" key="2">
    <source>
        <dbReference type="ARBA" id="ARBA00023315"/>
    </source>
</evidence>